<gene>
    <name evidence="1" type="ORF">GGE06_000810</name>
</gene>
<proteinExistence type="predicted"/>
<protein>
    <submittedName>
        <fullName evidence="1">Uncharacterized protein</fullName>
    </submittedName>
</protein>
<sequence>MSAPGAEGGDGHPLLHRRVRDIASRGEGVLTAVVHEWHGGRLLRIAYVQPATGVAWTTAVDNIGPVLWREASPAEEPSEGGPDS</sequence>
<evidence type="ECO:0000313" key="1">
    <source>
        <dbReference type="EMBL" id="MBB4979922.1"/>
    </source>
</evidence>
<dbReference type="EMBL" id="JACHJY010000001">
    <property type="protein sequence ID" value="MBB4979922.1"/>
    <property type="molecule type" value="Genomic_DNA"/>
</dbReference>
<reference evidence="1 2" key="1">
    <citation type="submission" date="2020-08" db="EMBL/GenBank/DDBJ databases">
        <title>Genomic Encyclopedia of Type Strains, Phase III (KMG-III): the genomes of soil and plant-associated and newly described type strains.</title>
        <authorList>
            <person name="Whitman W."/>
        </authorList>
    </citation>
    <scope>NUCLEOTIDE SEQUENCE [LARGE SCALE GENOMIC DNA]</scope>
    <source>
        <strain evidence="1 2">SFB5A</strain>
    </source>
</reference>
<accession>A0A7W7X9J5</accession>
<dbReference type="AlphaFoldDB" id="A0A7W7X9J5"/>
<name>A0A7W7X9J5_9ACTN</name>
<dbReference type="Proteomes" id="UP000582643">
    <property type="component" value="Unassembled WGS sequence"/>
</dbReference>
<keyword evidence="2" id="KW-1185">Reference proteome</keyword>
<evidence type="ECO:0000313" key="2">
    <source>
        <dbReference type="Proteomes" id="UP000582643"/>
    </source>
</evidence>
<organism evidence="1 2">
    <name type="scientific">Streptomyces nymphaeiformis</name>
    <dbReference type="NCBI Taxonomy" id="2663842"/>
    <lineage>
        <taxon>Bacteria</taxon>
        <taxon>Bacillati</taxon>
        <taxon>Actinomycetota</taxon>
        <taxon>Actinomycetes</taxon>
        <taxon>Kitasatosporales</taxon>
        <taxon>Streptomycetaceae</taxon>
        <taxon>Streptomyces</taxon>
    </lineage>
</organism>
<comment type="caution">
    <text evidence="1">The sequence shown here is derived from an EMBL/GenBank/DDBJ whole genome shotgun (WGS) entry which is preliminary data.</text>
</comment>